<proteinExistence type="predicted"/>
<keyword evidence="4" id="KW-1185">Reference proteome</keyword>
<dbReference type="Proteomes" id="UP001187221">
    <property type="component" value="Unassembled WGS sequence"/>
</dbReference>
<dbReference type="RefSeq" id="WP_317973167.1">
    <property type="nucleotide sequence ID" value="NZ_BTFW01000001.1"/>
</dbReference>
<comment type="caution">
    <text evidence="3">The sequence shown here is derived from an EMBL/GenBank/DDBJ whole genome shotgun (WGS) entry which is preliminary data.</text>
</comment>
<dbReference type="InterPro" id="IPR058248">
    <property type="entry name" value="Lxx211020-like"/>
</dbReference>
<evidence type="ECO:0000313" key="4">
    <source>
        <dbReference type="Proteomes" id="UP001187221"/>
    </source>
</evidence>
<dbReference type="EMBL" id="BTFW01000001">
    <property type="protein sequence ID" value="GMM59308.1"/>
    <property type="molecule type" value="Genomic_DNA"/>
</dbReference>
<dbReference type="PANTHER" id="PTHR36302">
    <property type="entry name" value="BLR7088 PROTEIN"/>
    <property type="match status" value="1"/>
</dbReference>
<protein>
    <recommendedName>
        <fullName evidence="5">Copper chaperone PCu(A)C</fullName>
    </recommendedName>
</protein>
<evidence type="ECO:0008006" key="5">
    <source>
        <dbReference type="Google" id="ProtNLM"/>
    </source>
</evidence>
<dbReference type="InterPro" id="IPR007410">
    <property type="entry name" value="LpqE-like"/>
</dbReference>
<evidence type="ECO:0000256" key="2">
    <source>
        <dbReference type="SAM" id="SignalP"/>
    </source>
</evidence>
<feature type="compositionally biased region" description="Basic and acidic residues" evidence="1">
    <location>
        <begin position="192"/>
        <end position="212"/>
    </location>
</feature>
<feature type="chain" id="PRO_5045793470" description="Copper chaperone PCu(A)C" evidence="2">
    <location>
        <begin position="26"/>
        <end position="212"/>
    </location>
</feature>
<dbReference type="Gene3D" id="2.60.40.1890">
    <property type="entry name" value="PCu(A)C copper chaperone"/>
    <property type="match status" value="1"/>
</dbReference>
<reference evidence="3 4" key="1">
    <citation type="submission" date="2023-06" db="EMBL/GenBank/DDBJ databases">
        <title>Draft genome sequence of Novosphingobium sp. strain IK01.</title>
        <authorList>
            <person name="Hatamoto M."/>
            <person name="Ikarashi T."/>
            <person name="Yamaguchi T."/>
        </authorList>
    </citation>
    <scope>NUCLEOTIDE SEQUENCE [LARGE SCALE GENOMIC DNA]</scope>
    <source>
        <strain evidence="3 4">IK01</strain>
    </source>
</reference>
<evidence type="ECO:0000313" key="3">
    <source>
        <dbReference type="EMBL" id="GMM59308.1"/>
    </source>
</evidence>
<dbReference type="SUPFAM" id="SSF110087">
    <property type="entry name" value="DR1885-like metal-binding protein"/>
    <property type="match status" value="1"/>
</dbReference>
<dbReference type="PANTHER" id="PTHR36302:SF1">
    <property type="entry name" value="COPPER CHAPERONE PCU(A)C"/>
    <property type="match status" value="1"/>
</dbReference>
<feature type="region of interest" description="Disordered" evidence="1">
    <location>
        <begin position="179"/>
        <end position="212"/>
    </location>
</feature>
<gene>
    <name evidence="3" type="ORF">NUTIK01_00850</name>
</gene>
<dbReference type="PROSITE" id="PS51257">
    <property type="entry name" value="PROKAR_LIPOPROTEIN"/>
    <property type="match status" value="1"/>
</dbReference>
<dbReference type="Pfam" id="PF04314">
    <property type="entry name" value="PCuAC"/>
    <property type="match status" value="1"/>
</dbReference>
<sequence>MRIGVLTGRNLAAFALSASLSVGLAAGLSGCGKKAPEAAASSAAPAVLASLDATPENAPGTTLTNAVVQLPTVPGHPGVAYFTLSQGSGPARSLVAVHVDGAGKAEMHENTMKDGMMSMAPLASLPLAAGQSVEFKPGGNHVMLFDLAPTLKAGSVTEVTITLDNGDKASAKAKVLGAGEPVAGGGEGMGDMDMKGMDKDMDMDHMDHMKHP</sequence>
<accession>A0ABQ6P239</accession>
<evidence type="ECO:0000256" key="1">
    <source>
        <dbReference type="SAM" id="MobiDB-lite"/>
    </source>
</evidence>
<keyword evidence="2" id="KW-0732">Signal</keyword>
<dbReference type="InterPro" id="IPR036182">
    <property type="entry name" value="PCuAC_sf"/>
</dbReference>
<name>A0ABQ6P239_9SPHN</name>
<organism evidence="3 4">
    <name type="scientific">Novosphingobium pituita</name>
    <dbReference type="NCBI Taxonomy" id="3056842"/>
    <lineage>
        <taxon>Bacteria</taxon>
        <taxon>Pseudomonadati</taxon>
        <taxon>Pseudomonadota</taxon>
        <taxon>Alphaproteobacteria</taxon>
        <taxon>Sphingomonadales</taxon>
        <taxon>Sphingomonadaceae</taxon>
        <taxon>Novosphingobium</taxon>
    </lineage>
</organism>
<feature type="signal peptide" evidence="2">
    <location>
        <begin position="1"/>
        <end position="25"/>
    </location>
</feature>